<feature type="transmembrane region" description="Helical" evidence="1">
    <location>
        <begin position="153"/>
        <end position="170"/>
    </location>
</feature>
<dbReference type="Proteomes" id="UP000316291">
    <property type="component" value="Unassembled WGS sequence"/>
</dbReference>
<reference evidence="3 4" key="1">
    <citation type="journal article" date="2015" name="Stand. Genomic Sci.">
        <title>Genomic Encyclopedia of Bacterial and Archaeal Type Strains, Phase III: the genomes of soil and plant-associated and newly described type strains.</title>
        <authorList>
            <person name="Whitman W.B."/>
            <person name="Woyke T."/>
            <person name="Klenk H.P."/>
            <person name="Zhou Y."/>
            <person name="Lilburn T.G."/>
            <person name="Beck B.J."/>
            <person name="De Vos P."/>
            <person name="Vandamme P."/>
            <person name="Eisen J.A."/>
            <person name="Garrity G."/>
            <person name="Hugenholtz P."/>
            <person name="Kyrpides N.C."/>
        </authorList>
    </citation>
    <scope>NUCLEOTIDE SEQUENCE [LARGE SCALE GENOMIC DNA]</scope>
    <source>
        <strain evidence="3 4">CGMCC 1.10948</strain>
    </source>
</reference>
<feature type="transmembrane region" description="Helical" evidence="1">
    <location>
        <begin position="122"/>
        <end position="141"/>
    </location>
</feature>
<sequence length="221" mass="24562">METLFVGLIAYAVHTLTLKLALNTMWDLRHVVAQFSLAQVRVGLAIVLACPATVAVFWIATRMANRKFTDYLALNWPTMRELVLALVLTTILLLAQSFAWPILSRWDLSAADHSFASSPDGLLIYLMGVCIAAPISEEFAFRGFIFRGWSQSFLHSRGAIALTAAAWAMLHNQYSWLGLASVFVGGLLLGYIRWRSNSTWLTVMMHSAVNIIIFFTGGAYV</sequence>
<dbReference type="Pfam" id="PF02517">
    <property type="entry name" value="Rce1-like"/>
    <property type="match status" value="1"/>
</dbReference>
<organism evidence="3 4">
    <name type="scientific">Bradyrhizobium huanghuaihaiense</name>
    <dbReference type="NCBI Taxonomy" id="990078"/>
    <lineage>
        <taxon>Bacteria</taxon>
        <taxon>Pseudomonadati</taxon>
        <taxon>Pseudomonadota</taxon>
        <taxon>Alphaproteobacteria</taxon>
        <taxon>Hyphomicrobiales</taxon>
        <taxon>Nitrobacteraceae</taxon>
        <taxon>Bradyrhizobium</taxon>
    </lineage>
</organism>
<keyword evidence="1" id="KW-0812">Transmembrane</keyword>
<feature type="transmembrane region" description="Helical" evidence="1">
    <location>
        <begin position="39"/>
        <end position="61"/>
    </location>
</feature>
<accession>A0A562QTF5</accession>
<evidence type="ECO:0000259" key="2">
    <source>
        <dbReference type="Pfam" id="PF02517"/>
    </source>
</evidence>
<name>A0A562QTF5_9BRAD</name>
<dbReference type="GO" id="GO:0004175">
    <property type="term" value="F:endopeptidase activity"/>
    <property type="evidence" value="ECO:0007669"/>
    <property type="project" value="UniProtKB-ARBA"/>
</dbReference>
<dbReference type="EMBL" id="VLLA01000042">
    <property type="protein sequence ID" value="TWI59366.1"/>
    <property type="molecule type" value="Genomic_DNA"/>
</dbReference>
<dbReference type="OrthoDB" id="9782250at2"/>
<proteinExistence type="predicted"/>
<protein>
    <recommendedName>
        <fullName evidence="2">CAAX prenyl protease 2/Lysostaphin resistance protein A-like domain-containing protein</fullName>
    </recommendedName>
</protein>
<evidence type="ECO:0000313" key="4">
    <source>
        <dbReference type="Proteomes" id="UP000316291"/>
    </source>
</evidence>
<evidence type="ECO:0000313" key="3">
    <source>
        <dbReference type="EMBL" id="TWI59366.1"/>
    </source>
</evidence>
<evidence type="ECO:0000256" key="1">
    <source>
        <dbReference type="SAM" id="Phobius"/>
    </source>
</evidence>
<keyword evidence="1" id="KW-1133">Transmembrane helix</keyword>
<keyword evidence="4" id="KW-1185">Reference proteome</keyword>
<feature type="transmembrane region" description="Helical" evidence="1">
    <location>
        <begin position="82"/>
        <end position="102"/>
    </location>
</feature>
<feature type="transmembrane region" description="Helical" evidence="1">
    <location>
        <begin position="176"/>
        <end position="194"/>
    </location>
</feature>
<gene>
    <name evidence="3" type="ORF">IQ16_08098</name>
</gene>
<comment type="caution">
    <text evidence="3">The sequence shown here is derived from an EMBL/GenBank/DDBJ whole genome shotgun (WGS) entry which is preliminary data.</text>
</comment>
<dbReference type="AlphaFoldDB" id="A0A562QTF5"/>
<dbReference type="InterPro" id="IPR003675">
    <property type="entry name" value="Rce1/LyrA-like_dom"/>
</dbReference>
<dbReference type="GO" id="GO:0080120">
    <property type="term" value="P:CAAX-box protein maturation"/>
    <property type="evidence" value="ECO:0007669"/>
    <property type="project" value="UniProtKB-ARBA"/>
</dbReference>
<keyword evidence="1" id="KW-0472">Membrane</keyword>
<feature type="transmembrane region" description="Helical" evidence="1">
    <location>
        <begin position="201"/>
        <end position="220"/>
    </location>
</feature>
<dbReference type="RefSeq" id="WP_018644549.1">
    <property type="nucleotide sequence ID" value="NZ_VLLA01000042.1"/>
</dbReference>
<feature type="domain" description="CAAX prenyl protease 2/Lysostaphin resistance protein A-like" evidence="2">
    <location>
        <begin position="121"/>
        <end position="212"/>
    </location>
</feature>